<accession>A0ABY1Y991</accession>
<organism evidence="2 3">
    <name type="scientific">Agrobacterium cavarae</name>
    <dbReference type="NCBI Taxonomy" id="2528239"/>
    <lineage>
        <taxon>Bacteria</taxon>
        <taxon>Pseudomonadati</taxon>
        <taxon>Pseudomonadota</taxon>
        <taxon>Alphaproteobacteria</taxon>
        <taxon>Hyphomicrobiales</taxon>
        <taxon>Rhizobiaceae</taxon>
        <taxon>Rhizobium/Agrobacterium group</taxon>
        <taxon>Agrobacterium</taxon>
    </lineage>
</organism>
<keyword evidence="1" id="KW-0732">Signal</keyword>
<dbReference type="GeneID" id="301041481"/>
<evidence type="ECO:0000256" key="1">
    <source>
        <dbReference type="SAM" id="SignalP"/>
    </source>
</evidence>
<dbReference type="RefSeq" id="WP_130977846.1">
    <property type="nucleotide sequence ID" value="NZ_SISF01000028.1"/>
</dbReference>
<comment type="caution">
    <text evidence="2">The sequence shown here is derived from an EMBL/GenBank/DDBJ whole genome shotgun (WGS) entry which is preliminary data.</text>
</comment>
<protein>
    <recommendedName>
        <fullName evidence="4">Secreted protein</fullName>
    </recommendedName>
</protein>
<evidence type="ECO:0008006" key="4">
    <source>
        <dbReference type="Google" id="ProtNLM"/>
    </source>
</evidence>
<dbReference type="NCBIfam" id="NF041110">
    <property type="entry name" value="HPE1_fam_CxxC"/>
    <property type="match status" value="1"/>
</dbReference>
<keyword evidence="3" id="KW-1185">Reference proteome</keyword>
<feature type="chain" id="PRO_5046288068" description="Secreted protein" evidence="1">
    <location>
        <begin position="20"/>
        <end position="153"/>
    </location>
</feature>
<evidence type="ECO:0000313" key="3">
    <source>
        <dbReference type="Proteomes" id="UP000294239"/>
    </source>
</evidence>
<gene>
    <name evidence="2" type="ORF">EYC79_09840</name>
</gene>
<reference evidence="2 3" key="1">
    <citation type="submission" date="2019-02" db="EMBL/GenBank/DDBJ databases">
        <title>Current taxonomic status of genus Agrobacterium and description of Agrobacterium cavarae sp. nov. isolated from maize roots.</title>
        <authorList>
            <person name="Flores-Felix J.D."/>
            <person name="Menendez E."/>
            <person name="Ramirez-Bahena M.H."/>
            <person name="Garcia-Fraile P."/>
            <person name="Velazquez E."/>
        </authorList>
    </citation>
    <scope>NUCLEOTIDE SEQUENCE [LARGE SCALE GENOMIC DNA]</scope>
    <source>
        <strain evidence="2 3">RZME10</strain>
    </source>
</reference>
<dbReference type="EMBL" id="SISF01000028">
    <property type="protein sequence ID" value="TBN13494.1"/>
    <property type="molecule type" value="Genomic_DNA"/>
</dbReference>
<evidence type="ECO:0000313" key="2">
    <source>
        <dbReference type="EMBL" id="TBN13494.1"/>
    </source>
</evidence>
<sequence length="153" mass="16125">MFRIVLTAGMVFIGGTAMASSIEVLHGAKTSNGSVLIITCDACSTTSVAGKALTKAVLERGTQSISTRDVDGRKETVRTEAWLGGSPVTFVSSNPLWLPQDHSQPVVAEHTPAVVEHQITLEGNPVLTQHDQPVLAGADGLDNITLMSIRPSH</sequence>
<feature type="signal peptide" evidence="1">
    <location>
        <begin position="1"/>
        <end position="19"/>
    </location>
</feature>
<dbReference type="InterPro" id="IPR049748">
    <property type="entry name" value="HPE1-like_N_CxxC"/>
</dbReference>
<proteinExistence type="predicted"/>
<name>A0ABY1Y991_9HYPH</name>
<dbReference type="Proteomes" id="UP000294239">
    <property type="component" value="Unassembled WGS sequence"/>
</dbReference>